<dbReference type="InterPro" id="IPR023393">
    <property type="entry name" value="START-like_dom_sf"/>
</dbReference>
<accession>A0ABQ6HIW0</accession>
<gene>
    <name evidence="3" type="ORF">GCM10025862_04360</name>
</gene>
<protein>
    <recommendedName>
        <fullName evidence="2">Activator of Hsp90 ATPase homologue 1/2-like C-terminal domain-containing protein</fullName>
    </recommendedName>
</protein>
<dbReference type="Gene3D" id="3.30.530.20">
    <property type="match status" value="1"/>
</dbReference>
<dbReference type="CDD" id="cd07814">
    <property type="entry name" value="SRPBCC_CalC_Aha1-like"/>
    <property type="match status" value="1"/>
</dbReference>
<keyword evidence="4" id="KW-1185">Reference proteome</keyword>
<comment type="caution">
    <text evidence="3">The sequence shown here is derived from an EMBL/GenBank/DDBJ whole genome shotgun (WGS) entry which is preliminary data.</text>
</comment>
<dbReference type="Proteomes" id="UP001157109">
    <property type="component" value="Unassembled WGS sequence"/>
</dbReference>
<dbReference type="RefSeq" id="WP_241444244.1">
    <property type="nucleotide sequence ID" value="NZ_JAKZHV010000005.1"/>
</dbReference>
<dbReference type="EMBL" id="BSUJ01000001">
    <property type="protein sequence ID" value="GMA18415.1"/>
    <property type="molecule type" value="Genomic_DNA"/>
</dbReference>
<dbReference type="Pfam" id="PF08327">
    <property type="entry name" value="AHSA1"/>
    <property type="match status" value="1"/>
</dbReference>
<feature type="domain" description="Activator of Hsp90 ATPase homologue 1/2-like C-terminal" evidence="2">
    <location>
        <begin position="21"/>
        <end position="153"/>
    </location>
</feature>
<dbReference type="InterPro" id="IPR013538">
    <property type="entry name" value="ASHA1/2-like_C"/>
</dbReference>
<dbReference type="SUPFAM" id="SSF55961">
    <property type="entry name" value="Bet v1-like"/>
    <property type="match status" value="1"/>
</dbReference>
<evidence type="ECO:0000313" key="3">
    <source>
        <dbReference type="EMBL" id="GMA18415.1"/>
    </source>
</evidence>
<evidence type="ECO:0000259" key="2">
    <source>
        <dbReference type="Pfam" id="PF08327"/>
    </source>
</evidence>
<sequence length="159" mass="17946">MPSQQRADTMIIIERMFAQDASTLFRAWTEPDQMARWRGSPGWHVETDGLVSELRPGGRHHHVKVRDDDPSVRVTTDAMFTEFFDPDVFVALQQISGDPEIDPQQRMELRVEFVKTGRDGTLVRIIQGPYPPSIADQHSAGWEAELGRLETYLAGGGAR</sequence>
<proteinExistence type="inferred from homology"/>
<evidence type="ECO:0000256" key="1">
    <source>
        <dbReference type="ARBA" id="ARBA00006817"/>
    </source>
</evidence>
<organism evidence="3 4">
    <name type="scientific">Arsenicicoccus piscis</name>
    <dbReference type="NCBI Taxonomy" id="673954"/>
    <lineage>
        <taxon>Bacteria</taxon>
        <taxon>Bacillati</taxon>
        <taxon>Actinomycetota</taxon>
        <taxon>Actinomycetes</taxon>
        <taxon>Micrococcales</taxon>
        <taxon>Intrasporangiaceae</taxon>
        <taxon>Arsenicicoccus</taxon>
    </lineage>
</organism>
<comment type="similarity">
    <text evidence="1">Belongs to the AHA1 family.</text>
</comment>
<reference evidence="4" key="1">
    <citation type="journal article" date="2019" name="Int. J. Syst. Evol. Microbiol.">
        <title>The Global Catalogue of Microorganisms (GCM) 10K type strain sequencing project: providing services to taxonomists for standard genome sequencing and annotation.</title>
        <authorList>
            <consortium name="The Broad Institute Genomics Platform"/>
            <consortium name="The Broad Institute Genome Sequencing Center for Infectious Disease"/>
            <person name="Wu L."/>
            <person name="Ma J."/>
        </authorList>
    </citation>
    <scope>NUCLEOTIDE SEQUENCE [LARGE SCALE GENOMIC DNA]</scope>
    <source>
        <strain evidence="4">NBRC 105830</strain>
    </source>
</reference>
<evidence type="ECO:0000313" key="4">
    <source>
        <dbReference type="Proteomes" id="UP001157109"/>
    </source>
</evidence>
<name>A0ABQ6HIW0_9MICO</name>